<evidence type="ECO:0000256" key="3">
    <source>
        <dbReference type="ARBA" id="ARBA00022692"/>
    </source>
</evidence>
<accession>A0AAW2MC44</accession>
<dbReference type="InterPro" id="IPR041885">
    <property type="entry name" value="MAN1_winged_helix_dom"/>
</dbReference>
<dbReference type="GO" id="GO:0071763">
    <property type="term" value="P:nuclear membrane organization"/>
    <property type="evidence" value="ECO:0007669"/>
    <property type="project" value="TreeGrafter"/>
</dbReference>
<evidence type="ECO:0000256" key="6">
    <source>
        <dbReference type="ARBA" id="ARBA00023242"/>
    </source>
</evidence>
<protein>
    <recommendedName>
        <fullName evidence="7">Man1/Src1-like C-terminal domain-containing protein</fullName>
    </recommendedName>
</protein>
<dbReference type="GO" id="GO:0005637">
    <property type="term" value="C:nuclear inner membrane"/>
    <property type="evidence" value="ECO:0007669"/>
    <property type="project" value="UniProtKB-SubCell"/>
</dbReference>
<dbReference type="GO" id="GO:0003682">
    <property type="term" value="F:chromatin binding"/>
    <property type="evidence" value="ECO:0007669"/>
    <property type="project" value="InterPro"/>
</dbReference>
<evidence type="ECO:0000256" key="1">
    <source>
        <dbReference type="ARBA" id="ARBA00004540"/>
    </source>
</evidence>
<dbReference type="PANTHER" id="PTHR47808:SF2">
    <property type="entry name" value="LEM DOMAIN-CONTAINING PROTEIN 2"/>
    <property type="match status" value="1"/>
</dbReference>
<dbReference type="GO" id="GO:0005783">
    <property type="term" value="C:endoplasmic reticulum"/>
    <property type="evidence" value="ECO:0007669"/>
    <property type="project" value="TreeGrafter"/>
</dbReference>
<dbReference type="GO" id="GO:0034399">
    <property type="term" value="C:nuclear periphery"/>
    <property type="evidence" value="ECO:0007669"/>
    <property type="project" value="TreeGrafter"/>
</dbReference>
<dbReference type="PANTHER" id="PTHR47808">
    <property type="entry name" value="INNER NUCLEAR MEMBRANE PROTEIN HEH2-RELATED"/>
    <property type="match status" value="1"/>
</dbReference>
<dbReference type="InterPro" id="IPR018996">
    <property type="entry name" value="Man1/Src1-like_C"/>
</dbReference>
<keyword evidence="4" id="KW-1133">Transmembrane helix</keyword>
<evidence type="ECO:0000256" key="4">
    <source>
        <dbReference type="ARBA" id="ARBA00022989"/>
    </source>
</evidence>
<evidence type="ECO:0000313" key="8">
    <source>
        <dbReference type="EMBL" id="KAL0329119.1"/>
    </source>
</evidence>
<keyword evidence="2" id="KW-0597">Phosphoprotein</keyword>
<reference evidence="8" key="1">
    <citation type="submission" date="2020-06" db="EMBL/GenBank/DDBJ databases">
        <authorList>
            <person name="Li T."/>
            <person name="Hu X."/>
            <person name="Zhang T."/>
            <person name="Song X."/>
            <person name="Zhang H."/>
            <person name="Dai N."/>
            <person name="Sheng W."/>
            <person name="Hou X."/>
            <person name="Wei L."/>
        </authorList>
    </citation>
    <scope>NUCLEOTIDE SEQUENCE</scope>
    <source>
        <strain evidence="8">G02</strain>
        <tissue evidence="8">Leaf</tissue>
    </source>
</reference>
<keyword evidence="5" id="KW-0472">Membrane</keyword>
<evidence type="ECO:0000256" key="2">
    <source>
        <dbReference type="ARBA" id="ARBA00022553"/>
    </source>
</evidence>
<proteinExistence type="predicted"/>
<keyword evidence="6" id="KW-0539">Nucleus</keyword>
<dbReference type="AlphaFoldDB" id="A0AAW2MC44"/>
<keyword evidence="3" id="KW-0812">Transmembrane</keyword>
<dbReference type="EMBL" id="JACGWJ010000022">
    <property type="protein sequence ID" value="KAL0329119.1"/>
    <property type="molecule type" value="Genomic_DNA"/>
</dbReference>
<feature type="domain" description="Man1/Src1-like C-terminal" evidence="7">
    <location>
        <begin position="21"/>
        <end position="273"/>
    </location>
</feature>
<evidence type="ECO:0000259" key="7">
    <source>
        <dbReference type="Pfam" id="PF09402"/>
    </source>
</evidence>
<dbReference type="Gene3D" id="1.10.10.1180">
    <property type="entry name" value="MAN1, winged-helix domain"/>
    <property type="match status" value="1"/>
</dbReference>
<organism evidence="8">
    <name type="scientific">Sesamum radiatum</name>
    <name type="common">Black benniseed</name>
    <dbReference type="NCBI Taxonomy" id="300843"/>
    <lineage>
        <taxon>Eukaryota</taxon>
        <taxon>Viridiplantae</taxon>
        <taxon>Streptophyta</taxon>
        <taxon>Embryophyta</taxon>
        <taxon>Tracheophyta</taxon>
        <taxon>Spermatophyta</taxon>
        <taxon>Magnoliopsida</taxon>
        <taxon>eudicotyledons</taxon>
        <taxon>Gunneridae</taxon>
        <taxon>Pentapetalae</taxon>
        <taxon>asterids</taxon>
        <taxon>lamiids</taxon>
        <taxon>Lamiales</taxon>
        <taxon>Pedaliaceae</taxon>
        <taxon>Sesamum</taxon>
    </lineage>
</organism>
<sequence length="355" mass="40281">MPEFCVCVKKQFLKLGGSKDYCEPCPTNGICYDGKLECDHGYQKHGRLCLENGDVNIASKKLSKWVEVRLCEAYAQLLCSGTGKSWVSEDELQNYLDEYKMRDNHALGEAIYMPAKQRAIATISNLFDRRKDNQGVEEFKCTELLVNHYKPLSCAARQWIVENASLLLPACILFMGCILIASRAYQRHHLSVRAEQIYHEVCDILEEKPLVSRSEGEGETWVVAPWLRDHLLSPKERKDPFLWRKVEKLVQEDSRIDQYPKLVKGESKVVWEWQVEGSLSSAGKRKKSDGSAHKLKEPLNSSYNFQSKMLAVEALCSINSIVVYDLSFVKNCAKPADCSCILLSTGSVHFGAQPY</sequence>
<dbReference type="InterPro" id="IPR044780">
    <property type="entry name" value="Heh2/Src1"/>
</dbReference>
<comment type="subcellular location">
    <subcellularLocation>
        <location evidence="1">Nucleus inner membrane</location>
    </subcellularLocation>
</comment>
<name>A0AAW2MC44_SESRA</name>
<comment type="caution">
    <text evidence="8">The sequence shown here is derived from an EMBL/GenBank/DDBJ whole genome shotgun (WGS) entry which is preliminary data.</text>
</comment>
<evidence type="ECO:0000256" key="5">
    <source>
        <dbReference type="ARBA" id="ARBA00023136"/>
    </source>
</evidence>
<gene>
    <name evidence="8" type="ORF">Sradi_4898600</name>
</gene>
<reference evidence="8" key="2">
    <citation type="journal article" date="2024" name="Plant">
        <title>Genomic evolution and insights into agronomic trait innovations of Sesamum species.</title>
        <authorList>
            <person name="Miao H."/>
            <person name="Wang L."/>
            <person name="Qu L."/>
            <person name="Liu H."/>
            <person name="Sun Y."/>
            <person name="Le M."/>
            <person name="Wang Q."/>
            <person name="Wei S."/>
            <person name="Zheng Y."/>
            <person name="Lin W."/>
            <person name="Duan Y."/>
            <person name="Cao H."/>
            <person name="Xiong S."/>
            <person name="Wang X."/>
            <person name="Wei L."/>
            <person name="Li C."/>
            <person name="Ma Q."/>
            <person name="Ju M."/>
            <person name="Zhao R."/>
            <person name="Li G."/>
            <person name="Mu C."/>
            <person name="Tian Q."/>
            <person name="Mei H."/>
            <person name="Zhang T."/>
            <person name="Gao T."/>
            <person name="Zhang H."/>
        </authorList>
    </citation>
    <scope>NUCLEOTIDE SEQUENCE</scope>
    <source>
        <strain evidence="8">G02</strain>
    </source>
</reference>
<dbReference type="Pfam" id="PF09402">
    <property type="entry name" value="MSC"/>
    <property type="match status" value="1"/>
</dbReference>